<gene>
    <name evidence="3" type="ORF">ALGA_3007</name>
</gene>
<dbReference type="Proteomes" id="UP000218267">
    <property type="component" value="Chromosome"/>
</dbReference>
<dbReference type="RefSeq" id="WP_162845452.1">
    <property type="nucleotide sequence ID" value="NZ_AP018042.1"/>
</dbReference>
<dbReference type="InterPro" id="IPR025970">
    <property type="entry name" value="SusE"/>
</dbReference>
<proteinExistence type="predicted"/>
<keyword evidence="4" id="KW-1185">Reference proteome</keyword>
<reference evidence="4" key="2">
    <citation type="journal article" date="2020" name="Antonie Van Leeuwenhoek">
        <title>Labilibaculum antarcticum sp. nov., a novel facultative anaerobic, psychrotorelant bacterium isolated from marine sediment of Antarctica.</title>
        <authorList>
            <person name="Watanabe M."/>
            <person name="Kojima H."/>
            <person name="Fukui M."/>
        </authorList>
    </citation>
    <scope>NUCLEOTIDE SEQUENCE [LARGE SCALE GENOMIC DNA]</scope>
    <source>
        <strain evidence="4">SPP2</strain>
    </source>
</reference>
<evidence type="ECO:0000313" key="3">
    <source>
        <dbReference type="EMBL" id="BAX81312.1"/>
    </source>
</evidence>
<dbReference type="Gene3D" id="2.60.40.3620">
    <property type="match status" value="1"/>
</dbReference>
<evidence type="ECO:0000313" key="4">
    <source>
        <dbReference type="Proteomes" id="UP000218267"/>
    </source>
</evidence>
<evidence type="ECO:0000259" key="1">
    <source>
        <dbReference type="Pfam" id="PF14292"/>
    </source>
</evidence>
<name>A0A1Y1CMX0_9BACT</name>
<dbReference type="Pfam" id="PF14292">
    <property type="entry name" value="SusE"/>
    <property type="match status" value="1"/>
</dbReference>
<dbReference type="AlphaFoldDB" id="A0A1Y1CMX0"/>
<dbReference type="EMBL" id="AP018042">
    <property type="protein sequence ID" value="BAX81312.1"/>
    <property type="molecule type" value="Genomic_DNA"/>
</dbReference>
<accession>A0A1Y1CMX0</accession>
<evidence type="ECO:0000259" key="2">
    <source>
        <dbReference type="Pfam" id="PF16411"/>
    </source>
</evidence>
<dbReference type="Pfam" id="PF16411">
    <property type="entry name" value="SusF_SusE"/>
    <property type="match status" value="1"/>
</dbReference>
<dbReference type="InterPro" id="IPR032187">
    <property type="entry name" value="SusF/SusE-like_C"/>
</dbReference>
<reference evidence="3 4" key="1">
    <citation type="journal article" date="2018" name="Mar. Genomics">
        <title>Complete genome sequence of Marinifilaceae bacterium strain SPP2, isolated from the Antarctic marine sediment.</title>
        <authorList>
            <person name="Watanabe M."/>
            <person name="Kojima H."/>
            <person name="Fukui M."/>
        </authorList>
    </citation>
    <scope>NUCLEOTIDE SEQUENCE [LARGE SCALE GENOMIC DNA]</scope>
    <source>
        <strain evidence="3 4">SPP2</strain>
    </source>
</reference>
<organism evidence="3 4">
    <name type="scientific">Labilibaculum antarcticum</name>
    <dbReference type="NCBI Taxonomy" id="1717717"/>
    <lineage>
        <taxon>Bacteria</taxon>
        <taxon>Pseudomonadati</taxon>
        <taxon>Bacteroidota</taxon>
        <taxon>Bacteroidia</taxon>
        <taxon>Marinilabiliales</taxon>
        <taxon>Marinifilaceae</taxon>
        <taxon>Labilibaculum</taxon>
    </lineage>
</organism>
<dbReference type="Gene3D" id="2.60.40.3610">
    <property type="match status" value="1"/>
</dbReference>
<protein>
    <submittedName>
        <fullName evidence="3">Uncharacterized protein</fullName>
    </submittedName>
</protein>
<dbReference type="PROSITE" id="PS51257">
    <property type="entry name" value="PROKAR_LIPOPROTEIN"/>
    <property type="match status" value="1"/>
</dbReference>
<dbReference type="GO" id="GO:0019867">
    <property type="term" value="C:outer membrane"/>
    <property type="evidence" value="ECO:0007669"/>
    <property type="project" value="InterPro"/>
</dbReference>
<feature type="domain" description="SusE outer membrane protein" evidence="1">
    <location>
        <begin position="38"/>
        <end position="127"/>
    </location>
</feature>
<sequence>MKNIKYILILLLAIGFSSCDDDDILQLNDSEYTPATGINGFGETLAISKATKGETIQVNYTPASYGVDLVTTHKLQFSTTTEFSNPVTFDINAADNAFTFTVGTLNEVLTEDLELTVGEETTVSARVITYSLQGVDTLYSSVVNFKTTPYLDILFAPNTFYLFGDGVGRVAQNNKLKFIKVNSEPDDTWIIVWMEATGSFKLCSDENYKGVIGRIGNAVSGEYTLGTNLGTDEDRGIDIPVPGTAGYYTVGVDMANNKLLVEPANIYICGETIGTVWPVASVVEANKFKLDADNKTMYLTKTLSANELRLHVTHPYISATDWWHAEFIFLDGKIEYRADGGDQDRLNITAGEKTITLDFINQTGKIE</sequence>
<feature type="domain" description="Outer membrane protein SusF/SusE-like C-terminal" evidence="2">
    <location>
        <begin position="265"/>
        <end position="365"/>
    </location>
</feature>
<dbReference type="GO" id="GO:2001070">
    <property type="term" value="F:starch binding"/>
    <property type="evidence" value="ECO:0007669"/>
    <property type="project" value="InterPro"/>
</dbReference>
<dbReference type="KEGG" id="mbas:ALGA_3007"/>